<feature type="compositionally biased region" description="Basic and acidic residues" evidence="1">
    <location>
        <begin position="99"/>
        <end position="109"/>
    </location>
</feature>
<feature type="region of interest" description="Disordered" evidence="1">
    <location>
        <begin position="88"/>
        <end position="114"/>
    </location>
</feature>
<evidence type="ECO:0000256" key="1">
    <source>
        <dbReference type="SAM" id="MobiDB-lite"/>
    </source>
</evidence>
<sequence length="190" mass="21464">MKKGLSFKISVKSLLGMFSPNLANEKLSHRNEVVKKKKNKDKFLERENDGDGSCTNCFKFAMTWSLLVSSFVHLFPIPFKKRVHRDENTLLHSRKQNVKSKDKSKEKEGNNPFSHSMGFVIEMLARNLQKLDQFVQDRSNKETGPLVFNIWDARKLDVNGFLGNLMFARVGDVASGIVGLTSPVSEDGDG</sequence>
<organism evidence="2 3">
    <name type="scientific">Eruca vesicaria subsp. sativa</name>
    <name type="common">Garden rocket</name>
    <name type="synonym">Eruca sativa</name>
    <dbReference type="NCBI Taxonomy" id="29727"/>
    <lineage>
        <taxon>Eukaryota</taxon>
        <taxon>Viridiplantae</taxon>
        <taxon>Streptophyta</taxon>
        <taxon>Embryophyta</taxon>
        <taxon>Tracheophyta</taxon>
        <taxon>Spermatophyta</taxon>
        <taxon>Magnoliopsida</taxon>
        <taxon>eudicotyledons</taxon>
        <taxon>Gunneridae</taxon>
        <taxon>Pentapetalae</taxon>
        <taxon>rosids</taxon>
        <taxon>malvids</taxon>
        <taxon>Brassicales</taxon>
        <taxon>Brassicaceae</taxon>
        <taxon>Brassiceae</taxon>
        <taxon>Eruca</taxon>
    </lineage>
</organism>
<evidence type="ECO:0000313" key="3">
    <source>
        <dbReference type="Proteomes" id="UP001642260"/>
    </source>
</evidence>
<dbReference type="EMBL" id="CAKOAT010692931">
    <property type="protein sequence ID" value="CAH8385993.1"/>
    <property type="molecule type" value="Genomic_DNA"/>
</dbReference>
<accession>A0ABC8LRL6</accession>
<dbReference type="Proteomes" id="UP001642260">
    <property type="component" value="Unassembled WGS sequence"/>
</dbReference>
<gene>
    <name evidence="2" type="ORF">ERUC_LOCUS38476</name>
</gene>
<keyword evidence="3" id="KW-1185">Reference proteome</keyword>
<reference evidence="2 3" key="1">
    <citation type="submission" date="2022-03" db="EMBL/GenBank/DDBJ databases">
        <authorList>
            <person name="Macdonald S."/>
            <person name="Ahmed S."/>
            <person name="Newling K."/>
        </authorList>
    </citation>
    <scope>NUCLEOTIDE SEQUENCE [LARGE SCALE GENOMIC DNA]</scope>
</reference>
<protein>
    <submittedName>
        <fullName evidence="2">Uncharacterized protein</fullName>
    </submittedName>
</protein>
<evidence type="ECO:0000313" key="2">
    <source>
        <dbReference type="EMBL" id="CAH8385993.1"/>
    </source>
</evidence>
<dbReference type="AlphaFoldDB" id="A0ABC8LRL6"/>
<name>A0ABC8LRL6_ERUVS</name>
<comment type="caution">
    <text evidence="2">The sequence shown here is derived from an EMBL/GenBank/DDBJ whole genome shotgun (WGS) entry which is preliminary data.</text>
</comment>
<proteinExistence type="predicted"/>